<keyword evidence="3" id="KW-0597">Phosphoprotein</keyword>
<sequence>MTVVVAVVLVSVVALSQVGMDHRPDLGAFIFVTAFGGVLLIRRHFPLTVLWLSILGTFAYYSLEYPPIGVALPVVAALFSTAERGLVTWAVAGGSVVFVVSLAFRVRDDPQPIGYLLGTESVSTLALIAAAVSLGYGLHARRLYVAQQEEIARLNKVLEREHISRELHDTVGHGLSVISLQAGVARDALGDGNPTAAAAVDQIRAQSSATLTELRTMLRLLRSEPDINPRGVHSLADLGGLLEEARAGGLEVTTHVDVAADELSPIVDATAYRIIQESLTNVLRHAGASAVEVTVSAHGSMLVVRVSDNGKGVSDSGTRPGGLGLTGMQERVKILGGRLVTQTHGGFTVAATLPTRLES</sequence>
<dbReference type="Proteomes" id="UP000023703">
    <property type="component" value="Chromosome"/>
</dbReference>
<feature type="transmembrane region" description="Helical" evidence="9">
    <location>
        <begin position="116"/>
        <end position="138"/>
    </location>
</feature>
<dbReference type="CDD" id="cd16917">
    <property type="entry name" value="HATPase_UhpB-NarQ-NarX-like"/>
    <property type="match status" value="1"/>
</dbReference>
<feature type="transmembrane region" description="Helical" evidence="9">
    <location>
        <begin position="49"/>
        <end position="66"/>
    </location>
</feature>
<evidence type="ECO:0000313" key="12">
    <source>
        <dbReference type="Proteomes" id="UP000023703"/>
    </source>
</evidence>
<keyword evidence="4" id="KW-0808">Transferase</keyword>
<evidence type="ECO:0000256" key="2">
    <source>
        <dbReference type="ARBA" id="ARBA00012438"/>
    </source>
</evidence>
<dbReference type="GO" id="GO:0005524">
    <property type="term" value="F:ATP binding"/>
    <property type="evidence" value="ECO:0007669"/>
    <property type="project" value="UniProtKB-KW"/>
</dbReference>
<dbReference type="EMBL" id="CP006842">
    <property type="protein sequence ID" value="AHW64475.1"/>
    <property type="molecule type" value="Genomic_DNA"/>
</dbReference>
<dbReference type="SUPFAM" id="SSF55874">
    <property type="entry name" value="ATPase domain of HSP90 chaperone/DNA topoisomerase II/histidine kinase"/>
    <property type="match status" value="1"/>
</dbReference>
<evidence type="ECO:0000259" key="10">
    <source>
        <dbReference type="SMART" id="SM00387"/>
    </source>
</evidence>
<dbReference type="InterPro" id="IPR011712">
    <property type="entry name" value="Sig_transdc_His_kin_sub3_dim/P"/>
</dbReference>
<name>X5EAP5_9CORY</name>
<feature type="domain" description="Histidine kinase/HSP90-like ATPase" evidence="10">
    <location>
        <begin position="267"/>
        <end position="357"/>
    </location>
</feature>
<gene>
    <name evidence="11" type="ORF">CGLY_10150</name>
</gene>
<dbReference type="InterPro" id="IPR050482">
    <property type="entry name" value="Sensor_HK_TwoCompSys"/>
</dbReference>
<keyword evidence="7" id="KW-0067">ATP-binding</keyword>
<feature type="transmembrane region" description="Helical" evidence="9">
    <location>
        <begin position="26"/>
        <end position="42"/>
    </location>
</feature>
<evidence type="ECO:0000313" key="11">
    <source>
        <dbReference type="EMBL" id="AHW64475.1"/>
    </source>
</evidence>
<keyword evidence="8" id="KW-0902">Two-component regulatory system</keyword>
<dbReference type="Pfam" id="PF02518">
    <property type="entry name" value="HATPase_c"/>
    <property type="match status" value="1"/>
</dbReference>
<dbReference type="GO" id="GO:0016020">
    <property type="term" value="C:membrane"/>
    <property type="evidence" value="ECO:0007669"/>
    <property type="project" value="InterPro"/>
</dbReference>
<dbReference type="eggNOG" id="COG4585">
    <property type="taxonomic scope" value="Bacteria"/>
</dbReference>
<dbReference type="PANTHER" id="PTHR24421:SF10">
    <property type="entry name" value="NITRATE_NITRITE SENSOR PROTEIN NARQ"/>
    <property type="match status" value="1"/>
</dbReference>
<dbReference type="InterPro" id="IPR003594">
    <property type="entry name" value="HATPase_dom"/>
</dbReference>
<dbReference type="GO" id="GO:0046983">
    <property type="term" value="F:protein dimerization activity"/>
    <property type="evidence" value="ECO:0007669"/>
    <property type="project" value="InterPro"/>
</dbReference>
<reference evidence="11 12" key="1">
    <citation type="journal article" date="2015" name="Int. J. Syst. Evol. Microbiol.">
        <title>Revisiting Corynebacterium glyciniphilum (ex Kubota et al., 1972) sp. nov., nom. rev., isolated from putrefied banana.</title>
        <authorList>
            <person name="Al-Dilaimi A."/>
            <person name="Bednarz H."/>
            <person name="Lomker A."/>
            <person name="Niehaus K."/>
            <person name="Kalinowski J."/>
            <person name="Ruckert C."/>
        </authorList>
    </citation>
    <scope>NUCLEOTIDE SEQUENCE [LARGE SCALE GENOMIC DNA]</scope>
    <source>
        <strain evidence="11">AJ 3170</strain>
    </source>
</reference>
<keyword evidence="9" id="KW-0812">Transmembrane</keyword>
<accession>X5EAP5</accession>
<evidence type="ECO:0000256" key="7">
    <source>
        <dbReference type="ARBA" id="ARBA00022840"/>
    </source>
</evidence>
<evidence type="ECO:0000256" key="8">
    <source>
        <dbReference type="ARBA" id="ARBA00023012"/>
    </source>
</evidence>
<dbReference type="Gene3D" id="3.30.565.10">
    <property type="entry name" value="Histidine kinase-like ATPase, C-terminal domain"/>
    <property type="match status" value="1"/>
</dbReference>
<organism evidence="11 12">
    <name type="scientific">Corynebacterium glyciniphilum AJ 3170</name>
    <dbReference type="NCBI Taxonomy" id="1404245"/>
    <lineage>
        <taxon>Bacteria</taxon>
        <taxon>Bacillati</taxon>
        <taxon>Actinomycetota</taxon>
        <taxon>Actinomycetes</taxon>
        <taxon>Mycobacteriales</taxon>
        <taxon>Corynebacteriaceae</taxon>
        <taxon>Corynebacterium</taxon>
    </lineage>
</organism>
<dbReference type="Gene3D" id="1.20.5.1930">
    <property type="match status" value="1"/>
</dbReference>
<protein>
    <recommendedName>
        <fullName evidence="2">histidine kinase</fullName>
        <ecNumber evidence="2">2.7.13.3</ecNumber>
    </recommendedName>
</protein>
<evidence type="ECO:0000256" key="1">
    <source>
        <dbReference type="ARBA" id="ARBA00000085"/>
    </source>
</evidence>
<evidence type="ECO:0000256" key="9">
    <source>
        <dbReference type="SAM" id="Phobius"/>
    </source>
</evidence>
<dbReference type="InterPro" id="IPR036890">
    <property type="entry name" value="HATPase_C_sf"/>
</dbReference>
<dbReference type="STRING" id="1404245.CGLY_10150"/>
<evidence type="ECO:0000256" key="5">
    <source>
        <dbReference type="ARBA" id="ARBA00022741"/>
    </source>
</evidence>
<evidence type="ECO:0000256" key="3">
    <source>
        <dbReference type="ARBA" id="ARBA00022553"/>
    </source>
</evidence>
<keyword evidence="12" id="KW-1185">Reference proteome</keyword>
<dbReference type="SMART" id="SM00387">
    <property type="entry name" value="HATPase_c"/>
    <property type="match status" value="1"/>
</dbReference>
<keyword evidence="9" id="KW-1133">Transmembrane helix</keyword>
<dbReference type="Pfam" id="PF07730">
    <property type="entry name" value="HisKA_3"/>
    <property type="match status" value="1"/>
</dbReference>
<proteinExistence type="predicted"/>
<comment type="catalytic activity">
    <reaction evidence="1">
        <text>ATP + protein L-histidine = ADP + protein N-phospho-L-histidine.</text>
        <dbReference type="EC" id="2.7.13.3"/>
    </reaction>
</comment>
<feature type="transmembrane region" description="Helical" evidence="9">
    <location>
        <begin position="86"/>
        <end position="104"/>
    </location>
</feature>
<dbReference type="PANTHER" id="PTHR24421">
    <property type="entry name" value="NITRATE/NITRITE SENSOR PROTEIN NARX-RELATED"/>
    <property type="match status" value="1"/>
</dbReference>
<dbReference type="KEGG" id="cgy:CGLY_10150"/>
<evidence type="ECO:0000256" key="6">
    <source>
        <dbReference type="ARBA" id="ARBA00022777"/>
    </source>
</evidence>
<keyword evidence="6 11" id="KW-0418">Kinase</keyword>
<evidence type="ECO:0000256" key="4">
    <source>
        <dbReference type="ARBA" id="ARBA00022679"/>
    </source>
</evidence>
<keyword evidence="9" id="KW-0472">Membrane</keyword>
<dbReference type="EC" id="2.7.13.3" evidence="2"/>
<dbReference type="GO" id="GO:0000155">
    <property type="term" value="F:phosphorelay sensor kinase activity"/>
    <property type="evidence" value="ECO:0007669"/>
    <property type="project" value="InterPro"/>
</dbReference>
<keyword evidence="5" id="KW-0547">Nucleotide-binding</keyword>
<dbReference type="AlphaFoldDB" id="X5EAP5"/>
<dbReference type="HOGENOM" id="CLU_000445_20_1_11"/>